<dbReference type="InterPro" id="IPR002347">
    <property type="entry name" value="SDR_fam"/>
</dbReference>
<gene>
    <name evidence="4" type="ORF">B7G68_08905</name>
</gene>
<dbReference type="Pfam" id="PF00106">
    <property type="entry name" value="adh_short"/>
    <property type="match status" value="1"/>
</dbReference>
<evidence type="ECO:0000256" key="3">
    <source>
        <dbReference type="RuleBase" id="RU000363"/>
    </source>
</evidence>
<dbReference type="EMBL" id="CP027850">
    <property type="protein sequence ID" value="AVQ01955.1"/>
    <property type="molecule type" value="Genomic_DNA"/>
</dbReference>
<dbReference type="PRINTS" id="PR00081">
    <property type="entry name" value="GDHRDH"/>
</dbReference>
<dbReference type="PANTHER" id="PTHR43008">
    <property type="entry name" value="BENZIL REDUCTASE"/>
    <property type="match status" value="1"/>
</dbReference>
<dbReference type="Proteomes" id="UP000240527">
    <property type="component" value="Chromosome"/>
</dbReference>
<dbReference type="PANTHER" id="PTHR43008:SF7">
    <property type="entry name" value="SHORT CHAIN DEHYDROGENASE_REDUCTASE (AFU_ORTHOLOGUE AFUA_2G00830)"/>
    <property type="match status" value="1"/>
</dbReference>
<accession>A0ABM6TFQ3</accession>
<dbReference type="CDD" id="cd05233">
    <property type="entry name" value="SDR_c"/>
    <property type="match status" value="1"/>
</dbReference>
<proteinExistence type="inferred from homology"/>
<dbReference type="InterPro" id="IPR036291">
    <property type="entry name" value="NAD(P)-bd_dom_sf"/>
</dbReference>
<organism evidence="4 5">
    <name type="scientific">Caulobacter segnis</name>
    <dbReference type="NCBI Taxonomy" id="88688"/>
    <lineage>
        <taxon>Bacteria</taxon>
        <taxon>Pseudomonadati</taxon>
        <taxon>Pseudomonadota</taxon>
        <taxon>Alphaproteobacteria</taxon>
        <taxon>Caulobacterales</taxon>
        <taxon>Caulobacteraceae</taxon>
        <taxon>Caulobacter</taxon>
    </lineage>
</organism>
<keyword evidence="5" id="KW-1185">Reference proteome</keyword>
<evidence type="ECO:0000313" key="4">
    <source>
        <dbReference type="EMBL" id="AVQ01955.1"/>
    </source>
</evidence>
<reference evidence="4 5" key="1">
    <citation type="journal article" date="2015" name="Biotechnol. Bioeng.">
        <title>Genome sequence and phenotypic characterization of Caulobacter segnis.</title>
        <authorList>
            <person name="Patel S."/>
            <person name="Fletcher B."/>
            <person name="Scott D.C."/>
            <person name="Ely B."/>
        </authorList>
    </citation>
    <scope>NUCLEOTIDE SEQUENCE [LARGE SCALE GENOMIC DNA]</scope>
    <source>
        <strain evidence="4 5">TK0059</strain>
    </source>
</reference>
<keyword evidence="2" id="KW-0560">Oxidoreductase</keyword>
<dbReference type="RefSeq" id="WP_013078869.1">
    <property type="nucleotide sequence ID" value="NZ_CP027850.1"/>
</dbReference>
<dbReference type="PRINTS" id="PR00080">
    <property type="entry name" value="SDRFAMILY"/>
</dbReference>
<name>A0ABM6TFQ3_9CAUL</name>
<sequence length="275" mass="29504">MRTHPIQSGSLGLVTGGASGIGLGIAQALLEAGLQVIVTDVRDDHLEEAQTLLGSAGDQVHFLRLDVTDRPQWRAARRFVEERFGALHVLCLNAGVGVLGSMLEASDADWEWITSVNLDGVLAGVETFLPHMVAHGRPGHIVATSSMGGLIVANDGGVYSAAKFGVVALIEGLRRDLQGGSVGATVLCPSAVTTNIYDHERMRPTIFQHPDAVRDDQALEAMEAFHKQLLALGRNPVEVGRMVWNGIEADAPYVFTDRNVWPTLVSRRDALLAFA</sequence>
<dbReference type="PROSITE" id="PS00061">
    <property type="entry name" value="ADH_SHORT"/>
    <property type="match status" value="1"/>
</dbReference>
<evidence type="ECO:0000313" key="5">
    <source>
        <dbReference type="Proteomes" id="UP000240527"/>
    </source>
</evidence>
<dbReference type="InterPro" id="IPR020904">
    <property type="entry name" value="Sc_DH/Rdtase_CS"/>
</dbReference>
<evidence type="ECO:0000256" key="1">
    <source>
        <dbReference type="ARBA" id="ARBA00006484"/>
    </source>
</evidence>
<dbReference type="SUPFAM" id="SSF51735">
    <property type="entry name" value="NAD(P)-binding Rossmann-fold domains"/>
    <property type="match status" value="1"/>
</dbReference>
<comment type="similarity">
    <text evidence="1 3">Belongs to the short-chain dehydrogenases/reductases (SDR) family.</text>
</comment>
<protein>
    <submittedName>
        <fullName evidence="4">KR domain-containing protein</fullName>
    </submittedName>
</protein>
<dbReference type="Gene3D" id="3.40.50.720">
    <property type="entry name" value="NAD(P)-binding Rossmann-like Domain"/>
    <property type="match status" value="1"/>
</dbReference>
<evidence type="ECO:0000256" key="2">
    <source>
        <dbReference type="ARBA" id="ARBA00023002"/>
    </source>
</evidence>